<dbReference type="Proteomes" id="UP000093080">
    <property type="component" value="Unassembled WGS sequence"/>
</dbReference>
<name>A0A1B9F9C8_9BACT</name>
<proteinExistence type="predicted"/>
<dbReference type="STRING" id="1156395.DBT_0343"/>
<evidence type="ECO:0000313" key="1">
    <source>
        <dbReference type="EMBL" id="OCC16526.1"/>
    </source>
</evidence>
<reference evidence="1" key="1">
    <citation type="submission" date="2016-06" db="EMBL/GenBank/DDBJ databases">
        <title>Respiratory ammonification of nitrate coupled to the oxidation of elemental sulfur in deep-sea autotrophic thermophilic bacteria.</title>
        <authorList>
            <person name="Slobodkina G.B."/>
            <person name="Mardanov A.V."/>
            <person name="Ravin N.V."/>
            <person name="Frolova A.A."/>
            <person name="Viryasiv M.B."/>
            <person name="Chernyh N.A."/>
            <person name="Bonch-Osmolovskaya E.A."/>
            <person name="Slobodkin A.I."/>
        </authorList>
    </citation>
    <scope>NUCLEOTIDE SEQUENCE [LARGE SCALE GENOMIC DNA]</scope>
    <source>
        <strain evidence="1">S69</strain>
    </source>
</reference>
<dbReference type="AlphaFoldDB" id="A0A1B9F9C8"/>
<protein>
    <submittedName>
        <fullName evidence="1">Uncharacterized protein</fullName>
    </submittedName>
</protein>
<evidence type="ECO:0000313" key="2">
    <source>
        <dbReference type="Proteomes" id="UP000093080"/>
    </source>
</evidence>
<organism evidence="1 2">
    <name type="scientific">Dissulfuribacter thermophilus</name>
    <dbReference type="NCBI Taxonomy" id="1156395"/>
    <lineage>
        <taxon>Bacteria</taxon>
        <taxon>Pseudomonadati</taxon>
        <taxon>Thermodesulfobacteriota</taxon>
        <taxon>Dissulfuribacteria</taxon>
        <taxon>Dissulfuribacterales</taxon>
        <taxon>Dissulfuribacteraceae</taxon>
        <taxon>Dissulfuribacter</taxon>
    </lineage>
</organism>
<gene>
    <name evidence="1" type="ORF">DBT_0343</name>
</gene>
<sequence length="259" mass="29325">MVYRYWICFLFIVLQLVACSPKADIGKYDLLKLQKKGEDLDALRNQSLKVQAVHARGWAKVWVNGKENPSLKTDILWAKDEDGKARFKVSGYGPFSITVFEASYQEGIFSLTLPKDRAVFVNGQGDKEVTRCIEGIVTRLIFDPWGISVYGAPDIKPLSPNGLMVLSRVCDSAIEASFKDDLTPVSLKIKNMEISYNLPRFLKAGIYVNDIFITVSFELDELEYLKRSEIEWGGDEVILKDFRVYPISVLLDEIKGIKP</sequence>
<dbReference type="RefSeq" id="WP_067615756.1">
    <property type="nucleotide sequence ID" value="NZ_MAGO01000001.1"/>
</dbReference>
<comment type="caution">
    <text evidence="1">The sequence shown here is derived from an EMBL/GenBank/DDBJ whole genome shotgun (WGS) entry which is preliminary data.</text>
</comment>
<dbReference type="EMBL" id="MAGO01000001">
    <property type="protein sequence ID" value="OCC16526.1"/>
    <property type="molecule type" value="Genomic_DNA"/>
</dbReference>
<accession>A0A1B9F9C8</accession>
<keyword evidence="2" id="KW-1185">Reference proteome</keyword>